<dbReference type="PANTHER" id="PTHR42643">
    <property type="entry name" value="IONOTROPIC RECEPTOR 20A-RELATED"/>
    <property type="match status" value="1"/>
</dbReference>
<keyword evidence="8" id="KW-0325">Glycoprotein</keyword>
<dbReference type="PANTHER" id="PTHR42643:SF40">
    <property type="entry name" value="IONOTROPIC RECEPTOR 41A-RELATED"/>
    <property type="match status" value="1"/>
</dbReference>
<dbReference type="Gene3D" id="1.10.287.70">
    <property type="match status" value="2"/>
</dbReference>
<dbReference type="GO" id="GO:0005886">
    <property type="term" value="C:plasma membrane"/>
    <property type="evidence" value="ECO:0007669"/>
    <property type="project" value="UniProtKB-SubCell"/>
</dbReference>
<comment type="caution">
    <text evidence="11">The sequence shown here is derived from an EMBL/GenBank/DDBJ whole genome shotgun (WGS) entry which is preliminary data.</text>
</comment>
<evidence type="ECO:0000256" key="1">
    <source>
        <dbReference type="ARBA" id="ARBA00004651"/>
    </source>
</evidence>
<keyword evidence="6 9" id="KW-0472">Membrane</keyword>
<evidence type="ECO:0000256" key="6">
    <source>
        <dbReference type="ARBA" id="ARBA00023136"/>
    </source>
</evidence>
<dbReference type="Proteomes" id="UP000292052">
    <property type="component" value="Unassembled WGS sequence"/>
</dbReference>
<feature type="domain" description="Ionotropic glutamate receptor C-terminal" evidence="10">
    <location>
        <begin position="66"/>
        <end position="183"/>
    </location>
</feature>
<evidence type="ECO:0000259" key="10">
    <source>
        <dbReference type="Pfam" id="PF00060"/>
    </source>
</evidence>
<evidence type="ECO:0000256" key="8">
    <source>
        <dbReference type="ARBA" id="ARBA00023180"/>
    </source>
</evidence>
<keyword evidence="3" id="KW-1003">Cell membrane</keyword>
<feature type="transmembrane region" description="Helical" evidence="9">
    <location>
        <begin position="540"/>
        <end position="563"/>
    </location>
</feature>
<evidence type="ECO:0000256" key="7">
    <source>
        <dbReference type="ARBA" id="ARBA00023170"/>
    </source>
</evidence>
<feature type="non-terminal residue" evidence="11">
    <location>
        <position position="700"/>
    </location>
</feature>
<dbReference type="InterPro" id="IPR001320">
    <property type="entry name" value="Iontro_rcpt_C"/>
</dbReference>
<proteinExistence type="inferred from homology"/>
<evidence type="ECO:0000256" key="3">
    <source>
        <dbReference type="ARBA" id="ARBA00022475"/>
    </source>
</evidence>
<keyword evidence="12" id="KW-1185">Reference proteome</keyword>
<dbReference type="EMBL" id="QDEB01120152">
    <property type="protein sequence ID" value="RZB40319.1"/>
    <property type="molecule type" value="Genomic_DNA"/>
</dbReference>
<keyword evidence="5 9" id="KW-1133">Transmembrane helix</keyword>
<dbReference type="OrthoDB" id="8182981at2759"/>
<accession>A0A482VBC2</accession>
<evidence type="ECO:0000313" key="12">
    <source>
        <dbReference type="Proteomes" id="UP000292052"/>
    </source>
</evidence>
<dbReference type="InterPro" id="IPR052192">
    <property type="entry name" value="Insect_Ionotropic_Sensory_Rcpt"/>
</dbReference>
<sequence>MVSAVRFALQYNMTPVPVVNEEDYWGEIFANWSGNGLLGNLAMDKADIGFAVRIIMKPVLQQSLTLTEIPVELSSKFIMGLMLVLSLFLTSTYSSGLASIMTLPRYESAINTVDDFAQSGLDWGATQDAWITSIQNAKEFPENFAIGTYIKEDVISNFHLMQQDLYWEQCVIMLRKNSVLLPFLDLFILRIFEAGLISRWQNTFHKDGRCLMIFTDGDFNYHGNIPSVKIKVTNDTFNEKLIFHSYGCQNIIIYANKPVNIFVEFETQIRLNMERFNSRKFLIAPRIVTENFEKDFFGLKQLNYVCDLLVLSPKSCSPNSEQLNIFNTTKEEIVFELKTHKYVGTSNNNKPILLDKWFSKNQSFLFGRDLYPDKMTNQMGRPLKMTTFTYKPYAVIGNKSDELYGSEMMTSVTFALKHNMTPVAVDTGTDYWGDISPEFTGKGILGNLAEDKADVGFEYVVSGLFLAALYMWENCYHYLDLSKFVLRAGATLLVPAPRYPNRKKSNVIKFVESATLVVTKPTLQQGLTEAETPLEPSSKFIMFLMLILSLFLTNIYSSGLAAVMTLPRFEDAINTAADFAWSEVQWGATDADWLLMIRNSSQPQDVRIVSKFHIHSYEELRELSKTGKFGFIIERLPFGSFAIEPYIQGDIIHKLSLLHDDIYWALCVLMMRKSSVLMPAMDATILRTFEAGVVLRWQNE</sequence>
<reference evidence="11 12" key="1">
    <citation type="submission" date="2017-03" db="EMBL/GenBank/DDBJ databases">
        <title>Genome of the blue death feigning beetle - Asbolus verrucosus.</title>
        <authorList>
            <person name="Rider S.D."/>
        </authorList>
    </citation>
    <scope>NUCLEOTIDE SEQUENCE [LARGE SCALE GENOMIC DNA]</scope>
    <source>
        <strain evidence="11">Butters</strain>
        <tissue evidence="11">Head and leg muscle</tissue>
    </source>
</reference>
<evidence type="ECO:0000256" key="4">
    <source>
        <dbReference type="ARBA" id="ARBA00022692"/>
    </source>
</evidence>
<dbReference type="AlphaFoldDB" id="A0A482VBC2"/>
<comment type="similarity">
    <text evidence="2">Belongs to the glutamate-gated ion channel (TC 1.A.10.1) family.</text>
</comment>
<evidence type="ECO:0000313" key="11">
    <source>
        <dbReference type="EMBL" id="RZB40319.1"/>
    </source>
</evidence>
<dbReference type="SUPFAM" id="SSF53850">
    <property type="entry name" value="Periplasmic binding protein-like II"/>
    <property type="match status" value="2"/>
</dbReference>
<dbReference type="GO" id="GO:0015276">
    <property type="term" value="F:ligand-gated monoatomic ion channel activity"/>
    <property type="evidence" value="ECO:0007669"/>
    <property type="project" value="InterPro"/>
</dbReference>
<gene>
    <name evidence="11" type="ORF">BDFB_007673</name>
</gene>
<comment type="subcellular location">
    <subcellularLocation>
        <location evidence="1">Cell membrane</location>
        <topology evidence="1">Multi-pass membrane protein</topology>
    </subcellularLocation>
</comment>
<evidence type="ECO:0000256" key="2">
    <source>
        <dbReference type="ARBA" id="ARBA00008685"/>
    </source>
</evidence>
<name>A0A482VBC2_ASBVE</name>
<evidence type="ECO:0000256" key="9">
    <source>
        <dbReference type="SAM" id="Phobius"/>
    </source>
</evidence>
<dbReference type="GO" id="GO:0050906">
    <property type="term" value="P:detection of stimulus involved in sensory perception"/>
    <property type="evidence" value="ECO:0007669"/>
    <property type="project" value="UniProtKB-ARBA"/>
</dbReference>
<keyword evidence="7" id="KW-0675">Receptor</keyword>
<dbReference type="STRING" id="1661398.A0A482VBC2"/>
<protein>
    <recommendedName>
        <fullName evidence="10">Ionotropic glutamate receptor C-terminal domain-containing protein</fullName>
    </recommendedName>
</protein>
<organism evidence="11 12">
    <name type="scientific">Asbolus verrucosus</name>
    <name type="common">Desert ironclad beetle</name>
    <dbReference type="NCBI Taxonomy" id="1661398"/>
    <lineage>
        <taxon>Eukaryota</taxon>
        <taxon>Metazoa</taxon>
        <taxon>Ecdysozoa</taxon>
        <taxon>Arthropoda</taxon>
        <taxon>Hexapoda</taxon>
        <taxon>Insecta</taxon>
        <taxon>Pterygota</taxon>
        <taxon>Neoptera</taxon>
        <taxon>Endopterygota</taxon>
        <taxon>Coleoptera</taxon>
        <taxon>Polyphaga</taxon>
        <taxon>Cucujiformia</taxon>
        <taxon>Tenebrionidae</taxon>
        <taxon>Pimeliinae</taxon>
        <taxon>Asbolus</taxon>
    </lineage>
</organism>
<keyword evidence="4 9" id="KW-0812">Transmembrane</keyword>
<evidence type="ECO:0000256" key="5">
    <source>
        <dbReference type="ARBA" id="ARBA00022989"/>
    </source>
</evidence>
<dbReference type="Pfam" id="PF00060">
    <property type="entry name" value="Lig_chan"/>
    <property type="match status" value="1"/>
</dbReference>